<evidence type="ECO:0000256" key="4">
    <source>
        <dbReference type="ARBA" id="ARBA00023239"/>
    </source>
</evidence>
<dbReference type="InterPro" id="IPR015931">
    <property type="entry name" value="Acnase/IPM_dHydase_lsu_aba_1/3"/>
</dbReference>
<evidence type="ECO:0000313" key="7">
    <source>
        <dbReference type="Proteomes" id="UP000712600"/>
    </source>
</evidence>
<name>A0A8S9NQB9_BRACR</name>
<organism evidence="6 7">
    <name type="scientific">Brassica cretica</name>
    <name type="common">Mustard</name>
    <dbReference type="NCBI Taxonomy" id="69181"/>
    <lineage>
        <taxon>Eukaryota</taxon>
        <taxon>Viridiplantae</taxon>
        <taxon>Streptophyta</taxon>
        <taxon>Embryophyta</taxon>
        <taxon>Tracheophyta</taxon>
        <taxon>Spermatophyta</taxon>
        <taxon>Magnoliopsida</taxon>
        <taxon>eudicotyledons</taxon>
        <taxon>Gunneridae</taxon>
        <taxon>Pentapetalae</taxon>
        <taxon>rosids</taxon>
        <taxon>malvids</taxon>
        <taxon>Brassicales</taxon>
        <taxon>Brassicaceae</taxon>
        <taxon>Brassiceae</taxon>
        <taxon>Brassica</taxon>
    </lineage>
</organism>
<dbReference type="Pfam" id="PF00330">
    <property type="entry name" value="Aconitase"/>
    <property type="match status" value="1"/>
</dbReference>
<dbReference type="Proteomes" id="UP000712600">
    <property type="component" value="Unassembled WGS sequence"/>
</dbReference>
<sequence length="119" mass="13532">MEERMTLCNVVVEAGGKNGVVPPDATTFYYVEGNQVKVPTFLVPAPQTVSNTFKHHYYTTRKHAKSDGHIRRNFIGITIFRRHSDETVIGNIWLEKNIVVGKMSDKISTMMLLRYSDDA</sequence>
<feature type="domain" description="Aconitase/3-isopropylmalate dehydratase large subunit alpha/beta/alpha" evidence="5">
    <location>
        <begin position="1"/>
        <end position="38"/>
    </location>
</feature>
<accession>A0A8S9NQB9</accession>
<evidence type="ECO:0000256" key="3">
    <source>
        <dbReference type="ARBA" id="ARBA00023014"/>
    </source>
</evidence>
<dbReference type="PANTHER" id="PTHR43822:SF2">
    <property type="entry name" value="HOMOACONITASE, MITOCHONDRIAL"/>
    <property type="match status" value="1"/>
</dbReference>
<gene>
    <name evidence="6" type="ORF">F2Q69_00005471</name>
</gene>
<dbReference type="PANTHER" id="PTHR43822">
    <property type="entry name" value="HOMOACONITASE, MITOCHONDRIAL-RELATED"/>
    <property type="match status" value="1"/>
</dbReference>
<dbReference type="AlphaFoldDB" id="A0A8S9NQB9"/>
<comment type="caution">
    <text evidence="6">The sequence shown here is derived from an EMBL/GenBank/DDBJ whole genome shotgun (WGS) entry which is preliminary data.</text>
</comment>
<keyword evidence="1" id="KW-0479">Metal-binding</keyword>
<dbReference type="EMBL" id="QGKX02001521">
    <property type="protein sequence ID" value="KAF3507238.1"/>
    <property type="molecule type" value="Genomic_DNA"/>
</dbReference>
<dbReference type="InterPro" id="IPR050067">
    <property type="entry name" value="IPM_dehydratase_rel_enz"/>
</dbReference>
<evidence type="ECO:0000256" key="1">
    <source>
        <dbReference type="ARBA" id="ARBA00022723"/>
    </source>
</evidence>
<evidence type="ECO:0000259" key="5">
    <source>
        <dbReference type="Pfam" id="PF00330"/>
    </source>
</evidence>
<keyword evidence="4" id="KW-0456">Lyase</keyword>
<keyword evidence="3" id="KW-0411">Iron-sulfur</keyword>
<keyword evidence="2" id="KW-0408">Iron</keyword>
<dbReference type="InterPro" id="IPR001030">
    <property type="entry name" value="Acoase/IPM_deHydtase_lsu_aba"/>
</dbReference>
<evidence type="ECO:0000256" key="2">
    <source>
        <dbReference type="ARBA" id="ARBA00023004"/>
    </source>
</evidence>
<evidence type="ECO:0000313" key="6">
    <source>
        <dbReference type="EMBL" id="KAF3507238.1"/>
    </source>
</evidence>
<dbReference type="Gene3D" id="3.30.499.10">
    <property type="entry name" value="Aconitase, domain 3"/>
    <property type="match status" value="1"/>
</dbReference>
<reference evidence="6" key="1">
    <citation type="submission" date="2019-12" db="EMBL/GenBank/DDBJ databases">
        <title>Genome sequencing and annotation of Brassica cretica.</title>
        <authorList>
            <person name="Studholme D.J."/>
            <person name="Sarris P."/>
        </authorList>
    </citation>
    <scope>NUCLEOTIDE SEQUENCE</scope>
    <source>
        <strain evidence="6">PFS-109/04</strain>
        <tissue evidence="6">Leaf</tissue>
    </source>
</reference>
<dbReference type="SUPFAM" id="SSF53732">
    <property type="entry name" value="Aconitase iron-sulfur domain"/>
    <property type="match status" value="1"/>
</dbReference>
<dbReference type="InterPro" id="IPR036008">
    <property type="entry name" value="Aconitase_4Fe-4S_dom"/>
</dbReference>
<proteinExistence type="predicted"/>
<protein>
    <recommendedName>
        <fullName evidence="5">Aconitase/3-isopropylmalate dehydratase large subunit alpha/beta/alpha domain-containing protein</fullName>
    </recommendedName>
</protein>